<proteinExistence type="predicted"/>
<dbReference type="EMBL" id="JAOYFB010000002">
    <property type="protein sequence ID" value="KAK4006661.1"/>
    <property type="molecule type" value="Genomic_DNA"/>
</dbReference>
<reference evidence="2 3" key="1">
    <citation type="journal article" date="2023" name="Nucleic Acids Res.">
        <title>The hologenome of Daphnia magna reveals possible DNA methylation and microbiome-mediated evolution of the host genome.</title>
        <authorList>
            <person name="Chaturvedi A."/>
            <person name="Li X."/>
            <person name="Dhandapani V."/>
            <person name="Marshall H."/>
            <person name="Kissane S."/>
            <person name="Cuenca-Cambronero M."/>
            <person name="Asole G."/>
            <person name="Calvet F."/>
            <person name="Ruiz-Romero M."/>
            <person name="Marangio P."/>
            <person name="Guigo R."/>
            <person name="Rago D."/>
            <person name="Mirbahai L."/>
            <person name="Eastwood N."/>
            <person name="Colbourne J.K."/>
            <person name="Zhou J."/>
            <person name="Mallon E."/>
            <person name="Orsini L."/>
        </authorList>
    </citation>
    <scope>NUCLEOTIDE SEQUENCE [LARGE SCALE GENOMIC DNA]</scope>
    <source>
        <strain evidence="2">LRV0_1</strain>
    </source>
</reference>
<gene>
    <name evidence="2" type="ORF">OUZ56_011819</name>
</gene>
<keyword evidence="3" id="KW-1185">Reference proteome</keyword>
<sequence length="195" mass="21054">MRFEVLCFFALVVLAVCSTSTIATKKEQERLLVSASSISFSTFTLIKSTTVLTTTMTRTTTCTTSTAILSTCTTGRRRRGLFYDESKDQDRHRRAGLFYDVNEAENKDGTVFLPAGNKASDPVDEVPTTSVSKDLIIPLEVQPGFSLPEGAEANRFLLAFGVSTRTSFIFTTSTVSLTAICISTTGFPLCGGAGK</sequence>
<feature type="signal peptide" evidence="1">
    <location>
        <begin position="1"/>
        <end position="23"/>
    </location>
</feature>
<accession>A0ABQ9Z187</accession>
<feature type="chain" id="PRO_5045673407" evidence="1">
    <location>
        <begin position="24"/>
        <end position="195"/>
    </location>
</feature>
<evidence type="ECO:0000313" key="2">
    <source>
        <dbReference type="EMBL" id="KAK4006661.1"/>
    </source>
</evidence>
<evidence type="ECO:0000313" key="3">
    <source>
        <dbReference type="Proteomes" id="UP001234178"/>
    </source>
</evidence>
<comment type="caution">
    <text evidence="2">The sequence shown here is derived from an EMBL/GenBank/DDBJ whole genome shotgun (WGS) entry which is preliminary data.</text>
</comment>
<organism evidence="2 3">
    <name type="scientific">Daphnia magna</name>
    <dbReference type="NCBI Taxonomy" id="35525"/>
    <lineage>
        <taxon>Eukaryota</taxon>
        <taxon>Metazoa</taxon>
        <taxon>Ecdysozoa</taxon>
        <taxon>Arthropoda</taxon>
        <taxon>Crustacea</taxon>
        <taxon>Branchiopoda</taxon>
        <taxon>Diplostraca</taxon>
        <taxon>Cladocera</taxon>
        <taxon>Anomopoda</taxon>
        <taxon>Daphniidae</taxon>
        <taxon>Daphnia</taxon>
    </lineage>
</organism>
<keyword evidence="1" id="KW-0732">Signal</keyword>
<name>A0ABQ9Z187_9CRUS</name>
<dbReference type="Proteomes" id="UP001234178">
    <property type="component" value="Unassembled WGS sequence"/>
</dbReference>
<protein>
    <submittedName>
        <fullName evidence="2">Uncharacterized protein</fullName>
    </submittedName>
</protein>
<evidence type="ECO:0000256" key="1">
    <source>
        <dbReference type="SAM" id="SignalP"/>
    </source>
</evidence>